<keyword evidence="6" id="KW-1133">Transmembrane helix</keyword>
<dbReference type="InterPro" id="IPR039158">
    <property type="entry name" value="SLC25A46"/>
</dbReference>
<dbReference type="PANTHER" id="PTHR21252">
    <property type="entry name" value="TB1 PROTEIN-RELATED"/>
    <property type="match status" value="1"/>
</dbReference>
<dbReference type="GO" id="GO:0090149">
    <property type="term" value="P:mitochondrial membrane fission"/>
    <property type="evidence" value="ECO:0007669"/>
    <property type="project" value="InterPro"/>
</dbReference>
<protein>
    <recommendedName>
        <fullName evidence="14">Mitochondrial carrier</fullName>
    </recommendedName>
</protein>
<evidence type="ECO:0000256" key="3">
    <source>
        <dbReference type="ARBA" id="ARBA00022692"/>
    </source>
</evidence>
<dbReference type="InterPro" id="IPR023395">
    <property type="entry name" value="MCP_dom_sf"/>
</dbReference>
<organism evidence="12 13">
    <name type="scientific">Mucor velutinosus</name>
    <dbReference type="NCBI Taxonomy" id="708070"/>
    <lineage>
        <taxon>Eukaryota</taxon>
        <taxon>Fungi</taxon>
        <taxon>Fungi incertae sedis</taxon>
        <taxon>Mucoromycota</taxon>
        <taxon>Mucoromycotina</taxon>
        <taxon>Mucoromycetes</taxon>
        <taxon>Mucorales</taxon>
        <taxon>Mucorineae</taxon>
        <taxon>Mucoraceae</taxon>
        <taxon>Mucor</taxon>
    </lineage>
</organism>
<keyword evidence="8 9" id="KW-0472">Membrane</keyword>
<dbReference type="AlphaFoldDB" id="A0AAN7D9X6"/>
<comment type="similarity">
    <text evidence="10">Belongs to the mitochondrial carrier (TC 2.A.29) family.</text>
</comment>
<feature type="repeat" description="Solcar" evidence="9">
    <location>
        <begin position="326"/>
        <end position="418"/>
    </location>
</feature>
<keyword evidence="2 10" id="KW-0813">Transport</keyword>
<evidence type="ECO:0000256" key="4">
    <source>
        <dbReference type="ARBA" id="ARBA00022737"/>
    </source>
</evidence>
<evidence type="ECO:0000256" key="8">
    <source>
        <dbReference type="ARBA" id="ARBA00023136"/>
    </source>
</evidence>
<evidence type="ECO:0000256" key="1">
    <source>
        <dbReference type="ARBA" id="ARBA00004374"/>
    </source>
</evidence>
<dbReference type="GeneID" id="89949321"/>
<evidence type="ECO:0000256" key="9">
    <source>
        <dbReference type="PROSITE-ProRule" id="PRU00282"/>
    </source>
</evidence>
<keyword evidence="7" id="KW-0496">Mitochondrion</keyword>
<evidence type="ECO:0000256" key="10">
    <source>
        <dbReference type="RuleBase" id="RU000488"/>
    </source>
</evidence>
<dbReference type="Proteomes" id="UP001304243">
    <property type="component" value="Unassembled WGS sequence"/>
</dbReference>
<name>A0AAN7D9X6_9FUNG</name>
<comment type="caution">
    <text evidence="12">The sequence shown here is derived from an EMBL/GenBank/DDBJ whole genome shotgun (WGS) entry which is preliminary data.</text>
</comment>
<evidence type="ECO:0000256" key="2">
    <source>
        <dbReference type="ARBA" id="ARBA00022448"/>
    </source>
</evidence>
<keyword evidence="3 9" id="KW-0812">Transmembrane</keyword>
<dbReference type="InterPro" id="IPR018108">
    <property type="entry name" value="MCP_transmembrane"/>
</dbReference>
<evidence type="ECO:0000313" key="13">
    <source>
        <dbReference type="Proteomes" id="UP001304243"/>
    </source>
</evidence>
<keyword evidence="4" id="KW-0677">Repeat</keyword>
<dbReference type="PROSITE" id="PS50920">
    <property type="entry name" value="SOLCAR"/>
    <property type="match status" value="1"/>
</dbReference>
<dbReference type="RefSeq" id="XP_064680297.1">
    <property type="nucleotide sequence ID" value="XM_064824920.1"/>
</dbReference>
<keyword evidence="5" id="KW-1000">Mitochondrion outer membrane</keyword>
<dbReference type="Gene3D" id="1.50.40.10">
    <property type="entry name" value="Mitochondrial carrier domain"/>
    <property type="match status" value="2"/>
</dbReference>
<accession>A0AAN7D9X6</accession>
<evidence type="ECO:0008006" key="14">
    <source>
        <dbReference type="Google" id="ProtNLM"/>
    </source>
</evidence>
<gene>
    <name evidence="12" type="ORF">ATC70_005635</name>
</gene>
<evidence type="ECO:0000256" key="11">
    <source>
        <dbReference type="SAM" id="MobiDB-lite"/>
    </source>
</evidence>
<feature type="compositionally biased region" description="Low complexity" evidence="11">
    <location>
        <begin position="273"/>
        <end position="283"/>
    </location>
</feature>
<dbReference type="PANTHER" id="PTHR21252:SF2">
    <property type="entry name" value="MITOCHONDRIAL OUTER MEMBRANE PROTEIN SLC25A46"/>
    <property type="match status" value="1"/>
</dbReference>
<proteinExistence type="inferred from homology"/>
<evidence type="ECO:0000256" key="6">
    <source>
        <dbReference type="ARBA" id="ARBA00022989"/>
    </source>
</evidence>
<keyword evidence="13" id="KW-1185">Reference proteome</keyword>
<feature type="compositionally biased region" description="Low complexity" evidence="11">
    <location>
        <begin position="292"/>
        <end position="314"/>
    </location>
</feature>
<evidence type="ECO:0000313" key="12">
    <source>
        <dbReference type="EMBL" id="KAK4513631.1"/>
    </source>
</evidence>
<reference evidence="12 13" key="1">
    <citation type="submission" date="2022-11" db="EMBL/GenBank/DDBJ databases">
        <title>Mucor velutinosus strain NIH1002 WGS.</title>
        <authorList>
            <person name="Subramanian P."/>
            <person name="Mullikin J.C."/>
            <person name="Segre J.A."/>
            <person name="Zelazny A.M."/>
        </authorList>
    </citation>
    <scope>NUCLEOTIDE SEQUENCE [LARGE SCALE GENOMIC DNA]</scope>
    <source>
        <strain evidence="12 13">NIH1002</strain>
    </source>
</reference>
<sequence length="444" mass="49289">MTLSAYLGLLSLGSTIQTRYNAECQEEEQQELDALRAMAQHISAAEIDTVSAVSIHHAPSERRVEVRENITGVVLAIGTMVANYSLCFPIVAARHRLQAVPTYQSYERDTPLYGIQTILYTYRHGGIRRLYPGFGLGLIGQTLSATYESGLNQVMSPLIASANKTNTLLGSLTALLAKGLALFVNIPLYPLYRNALILRVQQVSPSSQIVIDSPHDFIRLYKLDLRAFWPGNEHHRQLMNGFIPSCALNLITERLLIYIYRHLFQSFSNNSNSTTTTGTTAATIDHSSENLTTATPSGAGHSTASASSTSLASPHSKKKRESTVLHTFYPEIACGVISSILTRALSYPVETVIYKLMVQDTGVLTANTDYRGFLDCVKRTWYEEGGWKAFYPGWGIGVLEIGMGYLILEASWWAYRATQWKLQVPGTSDTRAVRKARKLRERLL</sequence>
<dbReference type="Pfam" id="PF00153">
    <property type="entry name" value="Mito_carr"/>
    <property type="match status" value="2"/>
</dbReference>
<dbReference type="SUPFAM" id="SSF103506">
    <property type="entry name" value="Mitochondrial carrier"/>
    <property type="match status" value="1"/>
</dbReference>
<evidence type="ECO:0000256" key="7">
    <source>
        <dbReference type="ARBA" id="ARBA00023128"/>
    </source>
</evidence>
<dbReference type="GO" id="GO:0005741">
    <property type="term" value="C:mitochondrial outer membrane"/>
    <property type="evidence" value="ECO:0007669"/>
    <property type="project" value="UniProtKB-SubCell"/>
</dbReference>
<dbReference type="EMBL" id="JASEJX010000016">
    <property type="protein sequence ID" value="KAK4513631.1"/>
    <property type="molecule type" value="Genomic_DNA"/>
</dbReference>
<comment type="subcellular location">
    <subcellularLocation>
        <location evidence="1">Mitochondrion outer membrane</location>
        <topology evidence="1">Multi-pass membrane protein</topology>
    </subcellularLocation>
</comment>
<evidence type="ECO:0000256" key="5">
    <source>
        <dbReference type="ARBA" id="ARBA00022787"/>
    </source>
</evidence>
<feature type="region of interest" description="Disordered" evidence="11">
    <location>
        <begin position="273"/>
        <end position="317"/>
    </location>
</feature>